<dbReference type="InParanoid" id="H1YXC7"/>
<keyword evidence="2" id="KW-1185">Reference proteome</keyword>
<dbReference type="InterPro" id="IPR029063">
    <property type="entry name" value="SAM-dependent_MTases_sf"/>
</dbReference>
<dbReference type="Proteomes" id="UP000005741">
    <property type="component" value="Chromosome"/>
</dbReference>
<protein>
    <recommendedName>
        <fullName evidence="3">Methyltransferase domain-containing protein</fullName>
    </recommendedName>
</protein>
<dbReference type="STRING" id="937775.Metlim_2830"/>
<dbReference type="SUPFAM" id="SSF53335">
    <property type="entry name" value="S-adenosyl-L-methionine-dependent methyltransferases"/>
    <property type="match status" value="1"/>
</dbReference>
<evidence type="ECO:0000313" key="1">
    <source>
        <dbReference type="EMBL" id="EHQ36864.1"/>
    </source>
</evidence>
<evidence type="ECO:0008006" key="3">
    <source>
        <dbReference type="Google" id="ProtNLM"/>
    </source>
</evidence>
<organism evidence="1 2">
    <name type="scientific">Methanoplanus limicola DSM 2279</name>
    <dbReference type="NCBI Taxonomy" id="937775"/>
    <lineage>
        <taxon>Archaea</taxon>
        <taxon>Methanobacteriati</taxon>
        <taxon>Methanobacteriota</taxon>
        <taxon>Stenosarchaea group</taxon>
        <taxon>Methanomicrobia</taxon>
        <taxon>Methanomicrobiales</taxon>
        <taxon>Methanomicrobiaceae</taxon>
        <taxon>Methanoplanus</taxon>
    </lineage>
</organism>
<evidence type="ECO:0000313" key="2">
    <source>
        <dbReference type="Proteomes" id="UP000005741"/>
    </source>
</evidence>
<sequence length="253" mass="29718">MKFKMYTLEHKSEYLNSNILNERFSKEEINNVSNMEGYYEINSYESLLYNFLSKQSIKLCTIPYLVQRIEDNNYNNILSLGSGSCVIEHLLSYSTSDECNIFATDFNQVHISLSQRYFKNIFSENFDFFTDNIKYLSNKYNTIFDIAYFQNSAYVMDDSEFIKLLIQLKNEGVQEIIDFRTSIPIISYPKIIGGALKRNLITNYSKDNKYFGKFHGYQRSGTNIKKLYDKAGFKLERVDKIKPYTFTAIIKPD</sequence>
<reference evidence="1 2" key="1">
    <citation type="submission" date="2011-10" db="EMBL/GenBank/DDBJ databases">
        <title>The Improved High-Quality Draft genome of Methanoplanus limicola DSM 2279.</title>
        <authorList>
            <consortium name="US DOE Joint Genome Institute (JGI-PGF)"/>
            <person name="Lucas S."/>
            <person name="Copeland A."/>
            <person name="Lapidus A."/>
            <person name="Glavina del Rio T."/>
            <person name="Dalin E."/>
            <person name="Tice H."/>
            <person name="Bruce D."/>
            <person name="Goodwin L."/>
            <person name="Pitluck S."/>
            <person name="Peters L."/>
            <person name="Mikhailova N."/>
            <person name="Lu M."/>
            <person name="Kyrpides N."/>
            <person name="Mavromatis K."/>
            <person name="Ivanova N."/>
            <person name="Markowitz V."/>
            <person name="Cheng J.-F."/>
            <person name="Hugenholtz P."/>
            <person name="Woyke T."/>
            <person name="Wu D."/>
            <person name="Wirth R."/>
            <person name="Brambilla E.-M."/>
            <person name="Klenk H.-P."/>
            <person name="Eisen J.A."/>
        </authorList>
    </citation>
    <scope>NUCLEOTIDE SEQUENCE [LARGE SCALE GENOMIC DNA]</scope>
    <source>
        <strain evidence="1 2">DSM 2279</strain>
    </source>
</reference>
<dbReference type="Gene3D" id="3.40.50.150">
    <property type="entry name" value="Vaccinia Virus protein VP39"/>
    <property type="match status" value="1"/>
</dbReference>
<gene>
    <name evidence="1" type="ORF">Metlim_2830</name>
</gene>
<proteinExistence type="predicted"/>
<name>H1YXC7_9EURY</name>
<accession>H1YXC7</accession>
<dbReference type="EMBL" id="CM001436">
    <property type="protein sequence ID" value="EHQ36864.1"/>
    <property type="molecule type" value="Genomic_DNA"/>
</dbReference>
<dbReference type="AlphaFoldDB" id="H1YXC7"/>
<dbReference type="HOGENOM" id="CLU_1096721_0_0_2"/>